<dbReference type="SUPFAM" id="SSF47413">
    <property type="entry name" value="lambda repressor-like DNA-binding domains"/>
    <property type="match status" value="1"/>
</dbReference>
<dbReference type="GO" id="GO:0003700">
    <property type="term" value="F:DNA-binding transcription factor activity"/>
    <property type="evidence" value="ECO:0007669"/>
    <property type="project" value="TreeGrafter"/>
</dbReference>
<organism evidence="6 7">
    <name type="scientific">Candidatus Sulfuritelmatomonas gaucii</name>
    <dbReference type="NCBI Taxonomy" id="2043161"/>
    <lineage>
        <taxon>Bacteria</taxon>
        <taxon>Pseudomonadati</taxon>
        <taxon>Acidobacteriota</taxon>
        <taxon>Terriglobia</taxon>
        <taxon>Terriglobales</taxon>
        <taxon>Acidobacteriaceae</taxon>
        <taxon>Candidatus Sulfuritelmatomonas</taxon>
    </lineage>
</organism>
<sequence>MFEKDRGKAGGVMQTGGGNRAPRQPLRQPSIKDIARLARVSHPTVSRALQNSPLVNAQTAAKIRKIADEAGYRASAVARGLVTRRTRTIGLVVTTVDDPFAGEVTCGIEQAANDHGYAVFLASSSADPERERKVVQALAERRVDGIIVTSSRVGALYLPLLEELNVPIVLVNDQYPGEFVHSVMIENVEGARAAVEHLIGLGHRRIAYVGDRLGYQSDAERLAGYKDALKRGGIEFRAALVKEGNGRPEAAIEAVDELLALPAPPTAICCYNDMTALGALRAIRARGLRVPEDVSVTGFDDLFFAAYLQPPLTTVRQPMRRMGQLAMENLLKLMSGEDSVAQSRVEAELIVRASTGRAKTGSEESRHG</sequence>
<dbReference type="Proteomes" id="UP000239735">
    <property type="component" value="Unassembled WGS sequence"/>
</dbReference>
<keyword evidence="1" id="KW-0805">Transcription regulation</keyword>
<evidence type="ECO:0000256" key="3">
    <source>
        <dbReference type="ARBA" id="ARBA00023163"/>
    </source>
</evidence>
<proteinExistence type="predicted"/>
<accession>A0A2N9L459</accession>
<feature type="compositionally biased region" description="Gly residues" evidence="4">
    <location>
        <begin position="9"/>
        <end position="19"/>
    </location>
</feature>
<dbReference type="PROSITE" id="PS50932">
    <property type="entry name" value="HTH_LACI_2"/>
    <property type="match status" value="1"/>
</dbReference>
<evidence type="ECO:0000313" key="7">
    <source>
        <dbReference type="Proteomes" id="UP000239735"/>
    </source>
</evidence>
<reference evidence="7" key="1">
    <citation type="submission" date="2018-02" db="EMBL/GenBank/DDBJ databases">
        <authorList>
            <person name="Hausmann B."/>
        </authorList>
    </citation>
    <scope>NUCLEOTIDE SEQUENCE [LARGE SCALE GENOMIC DNA]</scope>
    <source>
        <strain evidence="7">Peat soil MAG SbA5</strain>
    </source>
</reference>
<dbReference type="Pfam" id="PF13377">
    <property type="entry name" value="Peripla_BP_3"/>
    <property type="match status" value="1"/>
</dbReference>
<dbReference type="PANTHER" id="PTHR30146">
    <property type="entry name" value="LACI-RELATED TRANSCRIPTIONAL REPRESSOR"/>
    <property type="match status" value="1"/>
</dbReference>
<dbReference type="EMBL" id="OKRB01000024">
    <property type="protein sequence ID" value="SPE17933.1"/>
    <property type="molecule type" value="Genomic_DNA"/>
</dbReference>
<feature type="region of interest" description="Disordered" evidence="4">
    <location>
        <begin position="1"/>
        <end position="29"/>
    </location>
</feature>
<dbReference type="InterPro" id="IPR010982">
    <property type="entry name" value="Lambda_DNA-bd_dom_sf"/>
</dbReference>
<evidence type="ECO:0000313" key="6">
    <source>
        <dbReference type="EMBL" id="SPE17933.1"/>
    </source>
</evidence>
<dbReference type="CDD" id="cd01392">
    <property type="entry name" value="HTH_LacI"/>
    <property type="match status" value="1"/>
</dbReference>
<evidence type="ECO:0000256" key="2">
    <source>
        <dbReference type="ARBA" id="ARBA00023125"/>
    </source>
</evidence>
<dbReference type="AlphaFoldDB" id="A0A2N9L459"/>
<dbReference type="PROSITE" id="PS00356">
    <property type="entry name" value="HTH_LACI_1"/>
    <property type="match status" value="1"/>
</dbReference>
<dbReference type="InterPro" id="IPR000843">
    <property type="entry name" value="HTH_LacI"/>
</dbReference>
<dbReference type="InterPro" id="IPR046335">
    <property type="entry name" value="LacI/GalR-like_sensor"/>
</dbReference>
<keyword evidence="2" id="KW-0238">DNA-binding</keyword>
<dbReference type="InterPro" id="IPR028082">
    <property type="entry name" value="Peripla_BP_I"/>
</dbReference>
<name>A0A2N9L459_9BACT</name>
<dbReference type="Gene3D" id="3.40.50.2300">
    <property type="match status" value="2"/>
</dbReference>
<dbReference type="SMART" id="SM00354">
    <property type="entry name" value="HTH_LACI"/>
    <property type="match status" value="1"/>
</dbReference>
<keyword evidence="3" id="KW-0804">Transcription</keyword>
<dbReference type="Gene3D" id="1.10.260.40">
    <property type="entry name" value="lambda repressor-like DNA-binding domains"/>
    <property type="match status" value="1"/>
</dbReference>
<evidence type="ECO:0000259" key="5">
    <source>
        <dbReference type="PROSITE" id="PS50932"/>
    </source>
</evidence>
<gene>
    <name evidence="6" type="ORF">SBA5_120009</name>
</gene>
<dbReference type="SUPFAM" id="SSF53822">
    <property type="entry name" value="Periplasmic binding protein-like I"/>
    <property type="match status" value="1"/>
</dbReference>
<evidence type="ECO:0000256" key="1">
    <source>
        <dbReference type="ARBA" id="ARBA00023015"/>
    </source>
</evidence>
<evidence type="ECO:0000256" key="4">
    <source>
        <dbReference type="SAM" id="MobiDB-lite"/>
    </source>
</evidence>
<dbReference type="PANTHER" id="PTHR30146:SF109">
    <property type="entry name" value="HTH-TYPE TRANSCRIPTIONAL REGULATOR GALS"/>
    <property type="match status" value="1"/>
</dbReference>
<dbReference type="CDD" id="cd06267">
    <property type="entry name" value="PBP1_LacI_sugar_binding-like"/>
    <property type="match status" value="1"/>
</dbReference>
<dbReference type="GO" id="GO:0000976">
    <property type="term" value="F:transcription cis-regulatory region binding"/>
    <property type="evidence" value="ECO:0007669"/>
    <property type="project" value="TreeGrafter"/>
</dbReference>
<dbReference type="Pfam" id="PF00356">
    <property type="entry name" value="LacI"/>
    <property type="match status" value="1"/>
</dbReference>
<protein>
    <submittedName>
        <fullName evidence="6">LacI family transcription regulator</fullName>
    </submittedName>
</protein>
<feature type="domain" description="HTH lacI-type" evidence="5">
    <location>
        <begin position="29"/>
        <end position="83"/>
    </location>
</feature>